<evidence type="ECO:0000313" key="6">
    <source>
        <dbReference type="Proteomes" id="UP000095283"/>
    </source>
</evidence>
<sequence length="152" mass="17871">MSDAYLHPKVAFRVCSENYWGRQYVAGFGSLSLDLKPGREIYTVDCWMPIDQRNPTIKMQQFFMGRTMVTSSQEDGKISLNHLHAEFSGTVQIIVANVVQNRRFMSRESLNHLRYGAVFRKMCLKPDLYWRIMKILMEFDEARRELLRIRAA</sequence>
<evidence type="ECO:0000256" key="1">
    <source>
        <dbReference type="ARBA" id="ARBA00004120"/>
    </source>
</evidence>
<dbReference type="WBParaSite" id="Hba_17671">
    <property type="protein sequence ID" value="Hba_17671"/>
    <property type="gene ID" value="Hba_17671"/>
</dbReference>
<reference evidence="7" key="1">
    <citation type="submission" date="2016-11" db="UniProtKB">
        <authorList>
            <consortium name="WormBaseParasite"/>
        </authorList>
    </citation>
    <scope>IDENTIFICATION</scope>
</reference>
<evidence type="ECO:0000256" key="4">
    <source>
        <dbReference type="ARBA" id="ARBA00023212"/>
    </source>
</evidence>
<dbReference type="Pfam" id="PF07162">
    <property type="entry name" value="B9-C2"/>
    <property type="match status" value="1"/>
</dbReference>
<comment type="subcellular location">
    <subcellularLocation>
        <location evidence="1">Cytoplasm</location>
        <location evidence="1">Cytoskeleton</location>
        <location evidence="1">Cilium basal body</location>
    </subcellularLocation>
</comment>
<keyword evidence="5" id="KW-0966">Cell projection</keyword>
<keyword evidence="4" id="KW-0206">Cytoskeleton</keyword>
<keyword evidence="6" id="KW-1185">Reference proteome</keyword>
<evidence type="ECO:0000256" key="5">
    <source>
        <dbReference type="ARBA" id="ARBA00023273"/>
    </source>
</evidence>
<organism evidence="6 7">
    <name type="scientific">Heterorhabditis bacteriophora</name>
    <name type="common">Entomopathogenic nematode worm</name>
    <dbReference type="NCBI Taxonomy" id="37862"/>
    <lineage>
        <taxon>Eukaryota</taxon>
        <taxon>Metazoa</taxon>
        <taxon>Ecdysozoa</taxon>
        <taxon>Nematoda</taxon>
        <taxon>Chromadorea</taxon>
        <taxon>Rhabditida</taxon>
        <taxon>Rhabditina</taxon>
        <taxon>Rhabditomorpha</taxon>
        <taxon>Strongyloidea</taxon>
        <taxon>Heterorhabditidae</taxon>
        <taxon>Heterorhabditis</taxon>
    </lineage>
</organism>
<keyword evidence="2" id="KW-0963">Cytoplasm</keyword>
<dbReference type="GO" id="GO:0060271">
    <property type="term" value="P:cilium assembly"/>
    <property type="evidence" value="ECO:0007669"/>
    <property type="project" value="TreeGrafter"/>
</dbReference>
<dbReference type="GO" id="GO:0036038">
    <property type="term" value="C:MKS complex"/>
    <property type="evidence" value="ECO:0007669"/>
    <property type="project" value="TreeGrafter"/>
</dbReference>
<dbReference type="AlphaFoldDB" id="A0A1I7XIY8"/>
<evidence type="ECO:0000256" key="3">
    <source>
        <dbReference type="ARBA" id="ARBA00022794"/>
    </source>
</evidence>
<accession>A0A1I7XIY8</accession>
<dbReference type="PANTHER" id="PTHR12968">
    <property type="entry name" value="B9 DOMAIN-CONTAINING"/>
    <property type="match status" value="1"/>
</dbReference>
<dbReference type="PANTHER" id="PTHR12968:SF4">
    <property type="entry name" value="TECTONIC-LIKE COMPLEX MEMBER MKS1"/>
    <property type="match status" value="1"/>
</dbReference>
<protein>
    <submittedName>
        <fullName evidence="7">PilZ domain-containing protein</fullName>
    </submittedName>
</protein>
<proteinExistence type="predicted"/>
<keyword evidence="3" id="KW-0970">Cilium biogenesis/degradation</keyword>
<evidence type="ECO:0000256" key="2">
    <source>
        <dbReference type="ARBA" id="ARBA00022490"/>
    </source>
</evidence>
<dbReference type="Proteomes" id="UP000095283">
    <property type="component" value="Unplaced"/>
</dbReference>
<name>A0A1I7XIY8_HETBA</name>
<evidence type="ECO:0000313" key="7">
    <source>
        <dbReference type="WBParaSite" id="Hba_17671"/>
    </source>
</evidence>
<dbReference type="InterPro" id="IPR010796">
    <property type="entry name" value="C2_B9-type_dom"/>
</dbReference>